<sequence>MRHMDLAGFWALIERSAQETTDPIERGDWLAEALTGLTDEELIDFQDHFDAQTDLVNTWLIWHAASLIQDGCSDDGFSGFRAWLVGLGPVVVDRVADDPDRLADQPEVQRLAGRHSRTWAEEEWPYWEELEFVAVHEYERRYSDCASIYHAQASRLTTAEPLPQPVEEERWDHHDLAESRQRLPRLAAMFPQAGPSQATPAAAQASLMQAKEGLERRLAESGRTLVESFRGIPPRTR</sequence>
<dbReference type="InterPro" id="IPR025334">
    <property type="entry name" value="DUF4240"/>
</dbReference>
<accession>A0A9W6NSJ0</accession>
<evidence type="ECO:0000313" key="3">
    <source>
        <dbReference type="Proteomes" id="UP001143480"/>
    </source>
</evidence>
<organism evidence="2 3">
    <name type="scientific">Dactylosporangium matsuzakiense</name>
    <dbReference type="NCBI Taxonomy" id="53360"/>
    <lineage>
        <taxon>Bacteria</taxon>
        <taxon>Bacillati</taxon>
        <taxon>Actinomycetota</taxon>
        <taxon>Actinomycetes</taxon>
        <taxon>Micromonosporales</taxon>
        <taxon>Micromonosporaceae</taxon>
        <taxon>Dactylosporangium</taxon>
    </lineage>
</organism>
<name>A0A9W6NSJ0_9ACTN</name>
<reference evidence="2" key="1">
    <citation type="journal article" date="2014" name="Int. J. Syst. Evol. Microbiol.">
        <title>Complete genome sequence of Corynebacterium casei LMG S-19264T (=DSM 44701T), isolated from a smear-ripened cheese.</title>
        <authorList>
            <consortium name="US DOE Joint Genome Institute (JGI-PGF)"/>
            <person name="Walter F."/>
            <person name="Albersmeier A."/>
            <person name="Kalinowski J."/>
            <person name="Ruckert C."/>
        </authorList>
    </citation>
    <scope>NUCLEOTIDE SEQUENCE</scope>
    <source>
        <strain evidence="2">VKM Ac-1321</strain>
    </source>
</reference>
<evidence type="ECO:0000259" key="1">
    <source>
        <dbReference type="Pfam" id="PF14024"/>
    </source>
</evidence>
<reference evidence="2" key="2">
    <citation type="submission" date="2023-01" db="EMBL/GenBank/DDBJ databases">
        <authorList>
            <person name="Sun Q."/>
            <person name="Evtushenko L."/>
        </authorList>
    </citation>
    <scope>NUCLEOTIDE SEQUENCE</scope>
    <source>
        <strain evidence="2">VKM Ac-1321</strain>
    </source>
</reference>
<gene>
    <name evidence="2" type="ORF">GCM10017581_092970</name>
</gene>
<dbReference type="EMBL" id="BSFP01000100">
    <property type="protein sequence ID" value="GLL07543.1"/>
    <property type="molecule type" value="Genomic_DNA"/>
</dbReference>
<dbReference type="Proteomes" id="UP001143480">
    <property type="component" value="Unassembled WGS sequence"/>
</dbReference>
<feature type="domain" description="DUF4240" evidence="1">
    <location>
        <begin position="4"/>
        <end position="140"/>
    </location>
</feature>
<dbReference type="Pfam" id="PF14024">
    <property type="entry name" value="DUF4240"/>
    <property type="match status" value="1"/>
</dbReference>
<proteinExistence type="predicted"/>
<keyword evidence="3" id="KW-1185">Reference proteome</keyword>
<dbReference type="AlphaFoldDB" id="A0A9W6NSJ0"/>
<protein>
    <recommendedName>
        <fullName evidence="1">DUF4240 domain-containing protein</fullName>
    </recommendedName>
</protein>
<evidence type="ECO:0000313" key="2">
    <source>
        <dbReference type="EMBL" id="GLL07543.1"/>
    </source>
</evidence>
<comment type="caution">
    <text evidence="2">The sequence shown here is derived from an EMBL/GenBank/DDBJ whole genome shotgun (WGS) entry which is preliminary data.</text>
</comment>